<gene>
    <name evidence="10" type="ORF">Pyn_20841</name>
</gene>
<dbReference type="Proteomes" id="UP000250321">
    <property type="component" value="Unassembled WGS sequence"/>
</dbReference>
<dbReference type="STRING" id="2094558.A0A314ZFM7"/>
<sequence length="242" mass="27090">MTSSSAHSPLVIAFGILGNVVSFVVFLAPVPTFWRVYKKKSTEGFQSVPYVFALFSAMIWIYYAFLKSDEFLLITINAFGCIIETIYISMYITYAPKQARVFALRLLLLVNFGGFCLILLLSHFLAQGPVRVQVLGWCPNILGFTFGVAQMILYAIYRNKKTVLVEDQKLPEHKGDVVKQIQILSTTPEVEIQVQAAAVSSHANTDNENCEQNKDQYVHAQTCNTEKIIGPSMPSQMVTCEV</sequence>
<keyword evidence="6" id="KW-0677">Repeat</keyword>
<evidence type="ECO:0000256" key="8">
    <source>
        <dbReference type="ARBA" id="ARBA00023136"/>
    </source>
</evidence>
<dbReference type="OrthoDB" id="409725at2759"/>
<comment type="caution">
    <text evidence="9">Lacks conserved residue(s) required for the propagation of feature annotation.</text>
</comment>
<evidence type="ECO:0000256" key="6">
    <source>
        <dbReference type="ARBA" id="ARBA00022737"/>
    </source>
</evidence>
<comment type="caution">
    <text evidence="10">The sequence shown here is derived from an EMBL/GenBank/DDBJ whole genome shotgun (WGS) entry which is preliminary data.</text>
</comment>
<organism evidence="10 11">
    <name type="scientific">Prunus yedoensis var. nudiflora</name>
    <dbReference type="NCBI Taxonomy" id="2094558"/>
    <lineage>
        <taxon>Eukaryota</taxon>
        <taxon>Viridiplantae</taxon>
        <taxon>Streptophyta</taxon>
        <taxon>Embryophyta</taxon>
        <taxon>Tracheophyta</taxon>
        <taxon>Spermatophyta</taxon>
        <taxon>Magnoliopsida</taxon>
        <taxon>eudicotyledons</taxon>
        <taxon>Gunneridae</taxon>
        <taxon>Pentapetalae</taxon>
        <taxon>rosids</taxon>
        <taxon>fabids</taxon>
        <taxon>Rosales</taxon>
        <taxon>Rosaceae</taxon>
        <taxon>Amygdaloideae</taxon>
        <taxon>Amygdaleae</taxon>
        <taxon>Prunus</taxon>
    </lineage>
</organism>
<protein>
    <recommendedName>
        <fullName evidence="9">Bidirectional sugar transporter SWEET</fullName>
    </recommendedName>
</protein>
<accession>A0A314ZFM7</accession>
<comment type="similarity">
    <text evidence="2 9">Belongs to the SWEET sugar transporter family.</text>
</comment>
<comment type="subcellular location">
    <subcellularLocation>
        <location evidence="1">Endomembrane system</location>
        <topology evidence="1">Multi-pass membrane protein</topology>
    </subcellularLocation>
</comment>
<evidence type="ECO:0000256" key="5">
    <source>
        <dbReference type="ARBA" id="ARBA00022692"/>
    </source>
</evidence>
<proteinExistence type="inferred from homology"/>
<name>A0A314ZFM7_PRUYE</name>
<evidence type="ECO:0000256" key="4">
    <source>
        <dbReference type="ARBA" id="ARBA00022597"/>
    </source>
</evidence>
<evidence type="ECO:0000313" key="10">
    <source>
        <dbReference type="EMBL" id="PQQ17203.1"/>
    </source>
</evidence>
<evidence type="ECO:0000256" key="7">
    <source>
        <dbReference type="ARBA" id="ARBA00022989"/>
    </source>
</evidence>
<keyword evidence="7 9" id="KW-1133">Transmembrane helix</keyword>
<dbReference type="InterPro" id="IPR047664">
    <property type="entry name" value="SWEET"/>
</dbReference>
<keyword evidence="8 9" id="KW-0472">Membrane</keyword>
<dbReference type="GO" id="GO:0016020">
    <property type="term" value="C:membrane"/>
    <property type="evidence" value="ECO:0007669"/>
    <property type="project" value="InterPro"/>
</dbReference>
<dbReference type="Gene3D" id="1.20.1280.290">
    <property type="match status" value="1"/>
</dbReference>
<keyword evidence="4 9" id="KW-0762">Sugar transport</keyword>
<keyword evidence="3 9" id="KW-0813">Transport</keyword>
<dbReference type="PANTHER" id="PTHR10791:SF22">
    <property type="entry name" value="BIDIRECTIONAL SUGAR TRANSPORTER SWEET11"/>
    <property type="match status" value="1"/>
</dbReference>
<keyword evidence="11" id="KW-1185">Reference proteome</keyword>
<feature type="transmembrane region" description="Helical" evidence="9">
    <location>
        <begin position="12"/>
        <end position="36"/>
    </location>
</feature>
<dbReference type="PANTHER" id="PTHR10791">
    <property type="entry name" value="RAG1-ACTIVATING PROTEIN 1"/>
    <property type="match status" value="1"/>
</dbReference>
<dbReference type="FunFam" id="1.20.1280.290:FF:000001">
    <property type="entry name" value="Bidirectional sugar transporter SWEET"/>
    <property type="match status" value="1"/>
</dbReference>
<evidence type="ECO:0000256" key="2">
    <source>
        <dbReference type="ARBA" id="ARBA00007809"/>
    </source>
</evidence>
<feature type="transmembrane region" description="Helical" evidence="9">
    <location>
        <begin position="132"/>
        <end position="157"/>
    </location>
</feature>
<evidence type="ECO:0000256" key="3">
    <source>
        <dbReference type="ARBA" id="ARBA00022448"/>
    </source>
</evidence>
<reference evidence="10 11" key="1">
    <citation type="submission" date="2018-02" db="EMBL/GenBank/DDBJ databases">
        <title>Draft genome of wild Prunus yedoensis var. nudiflora.</title>
        <authorList>
            <person name="Baek S."/>
            <person name="Kim J.-H."/>
            <person name="Choi K."/>
            <person name="Kim G.-B."/>
            <person name="Cho A."/>
            <person name="Jang H."/>
            <person name="Shin C.-H."/>
            <person name="Yu H.-J."/>
            <person name="Mun J.-H."/>
        </authorList>
    </citation>
    <scope>NUCLEOTIDE SEQUENCE [LARGE SCALE GENOMIC DNA]</scope>
    <source>
        <strain evidence="11">cv. Jeju island</strain>
        <tissue evidence="10">Leaf</tissue>
    </source>
</reference>
<feature type="transmembrane region" description="Helical" evidence="9">
    <location>
        <begin position="71"/>
        <end position="94"/>
    </location>
</feature>
<dbReference type="AlphaFoldDB" id="A0A314ZFM7"/>
<dbReference type="InterPro" id="IPR004316">
    <property type="entry name" value="SWEET_rpt"/>
</dbReference>
<feature type="transmembrane region" description="Helical" evidence="9">
    <location>
        <begin position="106"/>
        <end position="126"/>
    </location>
</feature>
<feature type="transmembrane region" description="Helical" evidence="9">
    <location>
        <begin position="48"/>
        <end position="65"/>
    </location>
</feature>
<comment type="function">
    <text evidence="9">Mediates both low-affinity uptake and efflux of sugar across the membrane.</text>
</comment>
<evidence type="ECO:0000256" key="9">
    <source>
        <dbReference type="RuleBase" id="RU910715"/>
    </source>
</evidence>
<evidence type="ECO:0000256" key="1">
    <source>
        <dbReference type="ARBA" id="ARBA00004127"/>
    </source>
</evidence>
<dbReference type="EMBL" id="PJQY01000161">
    <property type="protein sequence ID" value="PQQ17203.1"/>
    <property type="molecule type" value="Genomic_DNA"/>
</dbReference>
<evidence type="ECO:0000313" key="11">
    <source>
        <dbReference type="Proteomes" id="UP000250321"/>
    </source>
</evidence>
<dbReference type="Pfam" id="PF03083">
    <property type="entry name" value="MtN3_slv"/>
    <property type="match status" value="1"/>
</dbReference>
<keyword evidence="5 9" id="KW-0812">Transmembrane</keyword>
<dbReference type="GO" id="GO:0051119">
    <property type="term" value="F:sugar transmembrane transporter activity"/>
    <property type="evidence" value="ECO:0007669"/>
    <property type="project" value="InterPro"/>
</dbReference>
<dbReference type="GO" id="GO:0012505">
    <property type="term" value="C:endomembrane system"/>
    <property type="evidence" value="ECO:0007669"/>
    <property type="project" value="UniProtKB-SubCell"/>
</dbReference>